<evidence type="ECO:0000256" key="2">
    <source>
        <dbReference type="ARBA" id="ARBA00023015"/>
    </source>
</evidence>
<dbReference type="Pfam" id="PF00010">
    <property type="entry name" value="HLH"/>
    <property type="match status" value="1"/>
</dbReference>
<evidence type="ECO:0000313" key="10">
    <source>
        <dbReference type="Proteomes" id="UP000002051"/>
    </source>
</evidence>
<dbReference type="SUPFAM" id="SSF47459">
    <property type="entry name" value="HLH, helix-loop-helix DNA-binding domain"/>
    <property type="match status" value="1"/>
</dbReference>
<accession>A0A0C3VA24</accession>
<evidence type="ECO:0000256" key="5">
    <source>
        <dbReference type="SAM" id="Coils"/>
    </source>
</evidence>
<dbReference type="eggNOG" id="ENOG502QWBY">
    <property type="taxonomic scope" value="Eukaryota"/>
</dbReference>
<evidence type="ECO:0000313" key="8">
    <source>
        <dbReference type="EMBL" id="AES68218.2"/>
    </source>
</evidence>
<evidence type="ECO:0000256" key="3">
    <source>
        <dbReference type="ARBA" id="ARBA00023163"/>
    </source>
</evidence>
<evidence type="ECO:0000256" key="1">
    <source>
        <dbReference type="ARBA" id="ARBA00004123"/>
    </source>
</evidence>
<name>G7IMA8_MEDTR</name>
<feature type="compositionally biased region" description="Basic and acidic residues" evidence="6">
    <location>
        <begin position="88"/>
        <end position="100"/>
    </location>
</feature>
<dbReference type="GO" id="GO:0003677">
    <property type="term" value="F:DNA binding"/>
    <property type="evidence" value="ECO:0007669"/>
    <property type="project" value="UniProtKB-KW"/>
</dbReference>
<dbReference type="InterPro" id="IPR054502">
    <property type="entry name" value="bHLH-TF_ACT-like_plant"/>
</dbReference>
<comment type="subcellular location">
    <subcellularLocation>
        <location evidence="1">Nucleus</location>
    </subcellularLocation>
</comment>
<keyword evidence="3" id="KW-0804">Transcription</keyword>
<dbReference type="STRING" id="3880.G7IMA8"/>
<organism evidence="8 10">
    <name type="scientific">Medicago truncatula</name>
    <name type="common">Barrel medic</name>
    <name type="synonym">Medicago tribuloides</name>
    <dbReference type="NCBI Taxonomy" id="3880"/>
    <lineage>
        <taxon>Eukaryota</taxon>
        <taxon>Viridiplantae</taxon>
        <taxon>Streptophyta</taxon>
        <taxon>Embryophyta</taxon>
        <taxon>Tracheophyta</taxon>
        <taxon>Spermatophyta</taxon>
        <taxon>Magnoliopsida</taxon>
        <taxon>eudicotyledons</taxon>
        <taxon>Gunneridae</taxon>
        <taxon>Pentapetalae</taxon>
        <taxon>rosids</taxon>
        <taxon>fabids</taxon>
        <taxon>Fabales</taxon>
        <taxon>Fabaceae</taxon>
        <taxon>Papilionoideae</taxon>
        <taxon>50 kb inversion clade</taxon>
        <taxon>NPAAA clade</taxon>
        <taxon>Hologalegina</taxon>
        <taxon>IRL clade</taxon>
        <taxon>Trifolieae</taxon>
        <taxon>Medicago</taxon>
    </lineage>
</organism>
<dbReference type="Gene3D" id="4.10.280.10">
    <property type="entry name" value="Helix-loop-helix DNA-binding domain"/>
    <property type="match status" value="1"/>
</dbReference>
<dbReference type="GO" id="GO:0046983">
    <property type="term" value="F:protein dimerization activity"/>
    <property type="evidence" value="ECO:0007669"/>
    <property type="project" value="InterPro"/>
</dbReference>
<dbReference type="PANTHER" id="PTHR45959">
    <property type="entry name" value="BHLH TRANSCRIPTION FACTOR"/>
    <property type="match status" value="1"/>
</dbReference>
<dbReference type="InterPro" id="IPR036638">
    <property type="entry name" value="HLH_DNA-bd_sf"/>
</dbReference>
<evidence type="ECO:0000256" key="6">
    <source>
        <dbReference type="SAM" id="MobiDB-lite"/>
    </source>
</evidence>
<feature type="coiled-coil region" evidence="5">
    <location>
        <begin position="139"/>
        <end position="166"/>
    </location>
</feature>
<accession>G7IMA8</accession>
<dbReference type="Pfam" id="PF22754">
    <property type="entry name" value="bHLH-TF_ACT-like_plant"/>
    <property type="match status" value="1"/>
</dbReference>
<reference evidence="8 10" key="2">
    <citation type="journal article" date="2014" name="BMC Genomics">
        <title>An improved genome release (version Mt4.0) for the model legume Medicago truncatula.</title>
        <authorList>
            <person name="Tang H."/>
            <person name="Krishnakumar V."/>
            <person name="Bidwell S."/>
            <person name="Rosen B."/>
            <person name="Chan A."/>
            <person name="Zhou S."/>
            <person name="Gentzbittel L."/>
            <person name="Childs K.L."/>
            <person name="Yandell M."/>
            <person name="Gundlach H."/>
            <person name="Mayer K.F."/>
            <person name="Schwartz D.C."/>
            <person name="Town C.D."/>
        </authorList>
    </citation>
    <scope>GENOME REANNOTATION</scope>
    <source>
        <strain evidence="9 10">cv. Jemalong A17</strain>
    </source>
</reference>
<dbReference type="EnsemblPlants" id="AES68218">
    <property type="protein sequence ID" value="AES68218"/>
    <property type="gene ID" value="MTR_2g104500"/>
</dbReference>
<feature type="domain" description="BHLH" evidence="7">
    <location>
        <begin position="100"/>
        <end position="149"/>
    </location>
</feature>
<dbReference type="AlphaFoldDB" id="G7IMA8"/>
<dbReference type="PROSITE" id="PS50888">
    <property type="entry name" value="BHLH"/>
    <property type="match status" value="1"/>
</dbReference>
<dbReference type="Proteomes" id="UP000002051">
    <property type="component" value="Chromosome 2"/>
</dbReference>
<dbReference type="EMBL" id="CM001218">
    <property type="protein sequence ID" value="AES68218.2"/>
    <property type="molecule type" value="Genomic_DNA"/>
</dbReference>
<dbReference type="GO" id="GO:0080090">
    <property type="term" value="P:regulation of primary metabolic process"/>
    <property type="evidence" value="ECO:0007669"/>
    <property type="project" value="UniProtKB-ARBA"/>
</dbReference>
<keyword evidence="4" id="KW-0539">Nucleus</keyword>
<gene>
    <name evidence="8" type="ordered locus">MTR_2g104500</name>
</gene>
<dbReference type="PANTHER" id="PTHR45959:SF8">
    <property type="entry name" value="PROTEIN, PUTATIVE-RELATED"/>
    <property type="match status" value="1"/>
</dbReference>
<reference evidence="9" key="3">
    <citation type="submission" date="2015-04" db="UniProtKB">
        <authorList>
            <consortium name="EnsemblPlants"/>
        </authorList>
    </citation>
    <scope>IDENTIFICATION</scope>
    <source>
        <strain evidence="9">cv. Jemalong A17</strain>
    </source>
</reference>
<keyword evidence="8" id="KW-0238">DNA-binding</keyword>
<dbReference type="GO" id="GO:0005634">
    <property type="term" value="C:nucleus"/>
    <property type="evidence" value="ECO:0007669"/>
    <property type="project" value="UniProtKB-SubCell"/>
</dbReference>
<evidence type="ECO:0000259" key="7">
    <source>
        <dbReference type="PROSITE" id="PS50888"/>
    </source>
</evidence>
<keyword evidence="5" id="KW-0175">Coiled coil</keyword>
<evidence type="ECO:0000313" key="9">
    <source>
        <dbReference type="EnsemblPlants" id="AES68218"/>
    </source>
</evidence>
<dbReference type="SMART" id="SM00353">
    <property type="entry name" value="HLH"/>
    <property type="match status" value="1"/>
</dbReference>
<dbReference type="PaxDb" id="3880-AES68218"/>
<dbReference type="InterPro" id="IPR011598">
    <property type="entry name" value="bHLH_dom"/>
</dbReference>
<evidence type="ECO:0000256" key="4">
    <source>
        <dbReference type="ARBA" id="ARBA00023242"/>
    </source>
</evidence>
<keyword evidence="2" id="KW-0805">Transcription regulation</keyword>
<dbReference type="InterPro" id="IPR052610">
    <property type="entry name" value="bHLH_transcription_regulator"/>
</dbReference>
<keyword evidence="10" id="KW-1185">Reference proteome</keyword>
<protein>
    <submittedName>
        <fullName evidence="8">Helix loop helix DNA-binding domain protein</fullName>
    </submittedName>
</protein>
<dbReference type="HOGENOM" id="CLU_046481_1_1_1"/>
<proteinExistence type="predicted"/>
<reference evidence="8 10" key="1">
    <citation type="journal article" date="2011" name="Nature">
        <title>The Medicago genome provides insight into the evolution of rhizobial symbioses.</title>
        <authorList>
            <person name="Young N.D."/>
            <person name="Debelle F."/>
            <person name="Oldroyd G.E."/>
            <person name="Geurts R."/>
            <person name="Cannon S.B."/>
            <person name="Udvardi M.K."/>
            <person name="Benedito V.A."/>
            <person name="Mayer K.F."/>
            <person name="Gouzy J."/>
            <person name="Schoof H."/>
            <person name="Van de Peer Y."/>
            <person name="Proost S."/>
            <person name="Cook D.R."/>
            <person name="Meyers B.C."/>
            <person name="Spannagl M."/>
            <person name="Cheung F."/>
            <person name="De Mita S."/>
            <person name="Krishnakumar V."/>
            <person name="Gundlach H."/>
            <person name="Zhou S."/>
            <person name="Mudge J."/>
            <person name="Bharti A.K."/>
            <person name="Murray J.D."/>
            <person name="Naoumkina M.A."/>
            <person name="Rosen B."/>
            <person name="Silverstein K.A."/>
            <person name="Tang H."/>
            <person name="Rombauts S."/>
            <person name="Zhao P.X."/>
            <person name="Zhou P."/>
            <person name="Barbe V."/>
            <person name="Bardou P."/>
            <person name="Bechner M."/>
            <person name="Bellec A."/>
            <person name="Berger A."/>
            <person name="Berges H."/>
            <person name="Bidwell S."/>
            <person name="Bisseling T."/>
            <person name="Choisne N."/>
            <person name="Couloux A."/>
            <person name="Denny R."/>
            <person name="Deshpande S."/>
            <person name="Dai X."/>
            <person name="Doyle J.J."/>
            <person name="Dudez A.M."/>
            <person name="Farmer A.D."/>
            <person name="Fouteau S."/>
            <person name="Franken C."/>
            <person name="Gibelin C."/>
            <person name="Gish J."/>
            <person name="Goldstein S."/>
            <person name="Gonzalez A.J."/>
            <person name="Green P.J."/>
            <person name="Hallab A."/>
            <person name="Hartog M."/>
            <person name="Hua A."/>
            <person name="Humphray S.J."/>
            <person name="Jeong D.H."/>
            <person name="Jing Y."/>
            <person name="Jocker A."/>
            <person name="Kenton S.M."/>
            <person name="Kim D.J."/>
            <person name="Klee K."/>
            <person name="Lai H."/>
            <person name="Lang C."/>
            <person name="Lin S."/>
            <person name="Macmil S.L."/>
            <person name="Magdelenat G."/>
            <person name="Matthews L."/>
            <person name="McCorrison J."/>
            <person name="Monaghan E.L."/>
            <person name="Mun J.H."/>
            <person name="Najar F.Z."/>
            <person name="Nicholson C."/>
            <person name="Noirot C."/>
            <person name="O'Bleness M."/>
            <person name="Paule C.R."/>
            <person name="Poulain J."/>
            <person name="Prion F."/>
            <person name="Qin B."/>
            <person name="Qu C."/>
            <person name="Retzel E.F."/>
            <person name="Riddle C."/>
            <person name="Sallet E."/>
            <person name="Samain S."/>
            <person name="Samson N."/>
            <person name="Sanders I."/>
            <person name="Saurat O."/>
            <person name="Scarpelli C."/>
            <person name="Schiex T."/>
            <person name="Segurens B."/>
            <person name="Severin A.J."/>
            <person name="Sherrier D.J."/>
            <person name="Shi R."/>
            <person name="Sims S."/>
            <person name="Singer S.R."/>
            <person name="Sinharoy S."/>
            <person name="Sterck L."/>
            <person name="Viollet A."/>
            <person name="Wang B.B."/>
            <person name="Wang K."/>
            <person name="Wang M."/>
            <person name="Wang X."/>
            <person name="Warfsmann J."/>
            <person name="Weissenbach J."/>
            <person name="White D.D."/>
            <person name="White J.D."/>
            <person name="Wiley G.B."/>
            <person name="Wincker P."/>
            <person name="Xing Y."/>
            <person name="Yang L."/>
            <person name="Yao Z."/>
            <person name="Ying F."/>
            <person name="Zhai J."/>
            <person name="Zhou L."/>
            <person name="Zuber A."/>
            <person name="Denarie J."/>
            <person name="Dixon R.A."/>
            <person name="May G.D."/>
            <person name="Schwartz D.C."/>
            <person name="Rogers J."/>
            <person name="Quetier F."/>
            <person name="Town C.D."/>
            <person name="Roe B.A."/>
        </authorList>
    </citation>
    <scope>NUCLEOTIDE SEQUENCE [LARGE SCALE GENOMIC DNA]</scope>
    <source>
        <strain evidence="8">A17</strain>
        <strain evidence="9 10">cv. Jemalong A17</strain>
    </source>
</reference>
<sequence>MGVEYLLEMCHEEKEFIRDFMAQPVAGAAVAATESSSEMIVVSDESPELLPPSTSSRACIISLDNSAAIPLPAVMSKSKPPRCPTKKRTSERGKGEKKNIKTLDHAMGERKRRLELAHKFIQLSTIIPRSNKTNKASIVAGATNYVEQLQKRVKELEAQQNKRGKEPMILFNKENSCEMNLDNCFRPNELLPDVKVKVSENNILIYINCEKENGIQHKILDMLQNLHLFVTSTSVLPFGNSTLAITIIAQMGDAYKVTQMDLVDNIRQFMLKDAT</sequence>
<feature type="region of interest" description="Disordered" evidence="6">
    <location>
        <begin position="75"/>
        <end position="100"/>
    </location>
</feature>